<evidence type="ECO:0000256" key="1">
    <source>
        <dbReference type="SAM" id="MobiDB-lite"/>
    </source>
</evidence>
<reference evidence="3" key="1">
    <citation type="submission" date="2019-12" db="EMBL/GenBank/DDBJ databases">
        <title>Mycobacterium spongiae sp. nov.</title>
        <authorList>
            <person name="Stinear T."/>
        </authorList>
    </citation>
    <scope>NUCLEOTIDE SEQUENCE</scope>
    <source>
        <strain evidence="3">FSD4b-SM</strain>
    </source>
</reference>
<evidence type="ECO:0000313" key="4">
    <source>
        <dbReference type="Proteomes" id="UP000682202"/>
    </source>
</evidence>
<dbReference type="EMBL" id="CP046600">
    <property type="protein sequence ID" value="QUR69954.1"/>
    <property type="molecule type" value="Genomic_DNA"/>
</dbReference>
<protein>
    <submittedName>
        <fullName evidence="3">Uncharacterized protein</fullName>
    </submittedName>
</protein>
<keyword evidence="2" id="KW-0472">Membrane</keyword>
<evidence type="ECO:0000313" key="3">
    <source>
        <dbReference type="EMBL" id="QUR69954.1"/>
    </source>
</evidence>
<sequence>MWLTFLKALLIAWLVIALAAILVGAIRRSRRFRSYPNWSERGREQPGFEASIRGAMPVTPLPEWVDWDDDDTALDDKEREQQVPPTADE</sequence>
<dbReference type="Proteomes" id="UP000682202">
    <property type="component" value="Chromosome"/>
</dbReference>
<keyword evidence="2" id="KW-1133">Transmembrane helix</keyword>
<evidence type="ECO:0000256" key="2">
    <source>
        <dbReference type="SAM" id="Phobius"/>
    </source>
</evidence>
<feature type="transmembrane region" description="Helical" evidence="2">
    <location>
        <begin position="6"/>
        <end position="26"/>
    </location>
</feature>
<dbReference type="KEGG" id="mspg:F6B93_19305"/>
<proteinExistence type="predicted"/>
<organism evidence="3 4">
    <name type="scientific">Mycobacterium spongiae</name>
    <dbReference type="NCBI Taxonomy" id="886343"/>
    <lineage>
        <taxon>Bacteria</taxon>
        <taxon>Bacillati</taxon>
        <taxon>Actinomycetota</taxon>
        <taxon>Actinomycetes</taxon>
        <taxon>Mycobacteriales</taxon>
        <taxon>Mycobacteriaceae</taxon>
        <taxon>Mycobacterium</taxon>
    </lineage>
</organism>
<keyword evidence="4" id="KW-1185">Reference proteome</keyword>
<feature type="region of interest" description="Disordered" evidence="1">
    <location>
        <begin position="59"/>
        <end position="89"/>
    </location>
</feature>
<gene>
    <name evidence="3" type="ORF">F6B93_19305</name>
</gene>
<dbReference type="AlphaFoldDB" id="A0A975K247"/>
<accession>A0A975K247</accession>
<keyword evidence="2" id="KW-0812">Transmembrane</keyword>
<name>A0A975K247_9MYCO</name>